<protein>
    <submittedName>
        <fullName evidence="1">Uncharacterized protein</fullName>
    </submittedName>
</protein>
<reference evidence="1 2" key="1">
    <citation type="submission" date="2016-03" db="EMBL/GenBank/DDBJ databases">
        <authorList>
            <person name="Ploux O."/>
        </authorList>
    </citation>
    <scope>NUCLEOTIDE SEQUENCE [LARGE SCALE GENOMIC DNA]</scope>
    <source>
        <strain evidence="1 2">BER2</strain>
    </source>
</reference>
<proteinExistence type="predicted"/>
<name>A0A150WWC9_BDEBC</name>
<dbReference type="OrthoDB" id="5288261at2"/>
<sequence>MFMKAIQLLILTLLFPLSVLSADISLSCSKFLGDCERIPEPLKLASEMCKAEQKLAGCENLAKSDPEVASSIRSCSPGAVCDSGLMRPIDQLKGCFSGAVEVGKDFWEALSSIPDLAGKGAANIRECWNSPECRSSTFDSSIKTYSKAVMFSNPILAPLALWRMRQDGSLSDADLKKMSEVSLNLLEKGKQYLEKQGVKLACFNNEAQAEMLCYGVLSVVSPGKAVNVLAKAPKLAKLLQAGGLAAKETAVASKAGEAAVDLAKMAKLSNAERIAEAEKSLGRALTAEQKEALVKAHEIASETGRGYGTYSAADLKQKADLLKAAGFSDVERNQLMRQGIAGMYGDSYKARVYFNQTRLEADKLRTSNKIEEATKKYKESADSYEVYLKDAKVQKSERDYLVGSGINAQAGRYDKAAEYFLESKSAIRNSSEKAEVIFESLRREKDELRVIAAKARTAGTEKAYKDHMEMIKALVNNPKVQLSDAIKRELLRP</sequence>
<dbReference type="AlphaFoldDB" id="A0A150WWC9"/>
<gene>
    <name evidence="1" type="ORF">AZI85_02440</name>
</gene>
<organism evidence="1 2">
    <name type="scientific">Bdellovibrio bacteriovorus</name>
    <dbReference type="NCBI Taxonomy" id="959"/>
    <lineage>
        <taxon>Bacteria</taxon>
        <taxon>Pseudomonadati</taxon>
        <taxon>Bdellovibrionota</taxon>
        <taxon>Bdellovibrionia</taxon>
        <taxon>Bdellovibrionales</taxon>
        <taxon>Pseudobdellovibrionaceae</taxon>
        <taxon>Bdellovibrio</taxon>
    </lineage>
</organism>
<evidence type="ECO:0000313" key="2">
    <source>
        <dbReference type="Proteomes" id="UP000075391"/>
    </source>
</evidence>
<dbReference type="EMBL" id="LUKF01000001">
    <property type="protein sequence ID" value="KYG70808.1"/>
    <property type="molecule type" value="Genomic_DNA"/>
</dbReference>
<accession>A0A150WWC9</accession>
<dbReference type="Proteomes" id="UP000075391">
    <property type="component" value="Unassembled WGS sequence"/>
</dbReference>
<evidence type="ECO:0000313" key="1">
    <source>
        <dbReference type="EMBL" id="KYG70808.1"/>
    </source>
</evidence>
<comment type="caution">
    <text evidence="1">The sequence shown here is derived from an EMBL/GenBank/DDBJ whole genome shotgun (WGS) entry which is preliminary data.</text>
</comment>